<sequence length="33" mass="3649">MNNVNYSIFFNRQPSSLSQISRSCSSSSSSYVA</sequence>
<dbReference type="AlphaFoldDB" id="A0A820QR63"/>
<dbReference type="Proteomes" id="UP000663866">
    <property type="component" value="Unassembled WGS sequence"/>
</dbReference>
<evidence type="ECO:0000313" key="2">
    <source>
        <dbReference type="Proteomes" id="UP000663866"/>
    </source>
</evidence>
<feature type="non-terminal residue" evidence="1">
    <location>
        <position position="1"/>
    </location>
</feature>
<name>A0A820QR63_9BILA</name>
<gene>
    <name evidence="1" type="ORF">OVN521_LOCUS36382</name>
</gene>
<reference evidence="1" key="1">
    <citation type="submission" date="2021-02" db="EMBL/GenBank/DDBJ databases">
        <authorList>
            <person name="Nowell W R."/>
        </authorList>
    </citation>
    <scope>NUCLEOTIDE SEQUENCE</scope>
</reference>
<keyword evidence="2" id="KW-1185">Reference proteome</keyword>
<protein>
    <submittedName>
        <fullName evidence="1">Uncharacterized protein</fullName>
    </submittedName>
</protein>
<dbReference type="EMBL" id="CAJOBG010043235">
    <property type="protein sequence ID" value="CAF4425835.1"/>
    <property type="molecule type" value="Genomic_DNA"/>
</dbReference>
<accession>A0A820QR63</accession>
<evidence type="ECO:0000313" key="1">
    <source>
        <dbReference type="EMBL" id="CAF4425835.1"/>
    </source>
</evidence>
<organism evidence="1 2">
    <name type="scientific">Rotaria magnacalcarata</name>
    <dbReference type="NCBI Taxonomy" id="392030"/>
    <lineage>
        <taxon>Eukaryota</taxon>
        <taxon>Metazoa</taxon>
        <taxon>Spiralia</taxon>
        <taxon>Gnathifera</taxon>
        <taxon>Rotifera</taxon>
        <taxon>Eurotatoria</taxon>
        <taxon>Bdelloidea</taxon>
        <taxon>Philodinida</taxon>
        <taxon>Philodinidae</taxon>
        <taxon>Rotaria</taxon>
    </lineage>
</organism>
<proteinExistence type="predicted"/>
<comment type="caution">
    <text evidence="1">The sequence shown here is derived from an EMBL/GenBank/DDBJ whole genome shotgun (WGS) entry which is preliminary data.</text>
</comment>